<sequence length="333" mass="37326">MEETSTVDIKSINEKIERESAFVDLLTFEMNKVIVGQKHMVERLLIGLLGQGHILLEGVPGLAKTLAINTLSKAIDASFSRIQFTPDLLPADVVGTLIFNMKENDFTIKKGPIFANFVLADEINRAPAKVQSALLEAMQEKQVTIGDETFILDKPFLVMATMNPVEQEGTYPLPEAQVDRFMLKTVIDYPTIDDEQQIVRANLRGTYEKVNPVVSIAQILSAQNAVREVYMDEKIEKYILDIIFATRYPEKYKLGDLKPLISFGASPRGSINLATAAKCYAFIKRRGYVIPEDVRAIVHDVLRHRIGITYEAEAENITSEDIINKIVNVIEVP</sequence>
<dbReference type="FunFam" id="3.40.50.300:FF:000640">
    <property type="entry name" value="MoxR family ATPase"/>
    <property type="match status" value="1"/>
</dbReference>
<evidence type="ECO:0000313" key="6">
    <source>
        <dbReference type="EMBL" id="REE27857.1"/>
    </source>
</evidence>
<evidence type="ECO:0000256" key="1">
    <source>
        <dbReference type="ARBA" id="ARBA00022741"/>
    </source>
</evidence>
<protein>
    <submittedName>
        <fullName evidence="6">MoxR-like ATPase</fullName>
    </submittedName>
</protein>
<dbReference type="GO" id="GO:0005524">
    <property type="term" value="F:ATP binding"/>
    <property type="evidence" value="ECO:0007669"/>
    <property type="project" value="UniProtKB-KW"/>
</dbReference>
<proteinExistence type="inferred from homology"/>
<reference evidence="6 7" key="1">
    <citation type="submission" date="2018-07" db="EMBL/GenBank/DDBJ databases">
        <title>Genomic Encyclopedia of Type Strains, Phase III (KMG-III): the genomes of soil and plant-associated and newly described type strains.</title>
        <authorList>
            <person name="Whitman W."/>
        </authorList>
    </citation>
    <scope>NUCLEOTIDE SEQUENCE [LARGE SCALE GENOMIC DNA]</scope>
    <source>
        <strain evidence="6 7">CECT 7948</strain>
    </source>
</reference>
<keyword evidence="7" id="KW-1185">Reference proteome</keyword>
<dbReference type="InterPro" id="IPR027417">
    <property type="entry name" value="P-loop_NTPase"/>
</dbReference>
<dbReference type="EMBL" id="QREI01000001">
    <property type="protein sequence ID" value="REE27857.1"/>
    <property type="molecule type" value="Genomic_DNA"/>
</dbReference>
<dbReference type="PANTHER" id="PTHR42759">
    <property type="entry name" value="MOXR FAMILY PROTEIN"/>
    <property type="match status" value="1"/>
</dbReference>
<dbReference type="InterPro" id="IPR011703">
    <property type="entry name" value="ATPase_AAA-3"/>
</dbReference>
<dbReference type="Gene3D" id="1.10.8.80">
    <property type="entry name" value="Magnesium chelatase subunit I, C-Terminal domain"/>
    <property type="match status" value="1"/>
</dbReference>
<dbReference type="SUPFAM" id="SSF52540">
    <property type="entry name" value="P-loop containing nucleoside triphosphate hydrolases"/>
    <property type="match status" value="1"/>
</dbReference>
<dbReference type="OrthoDB" id="9808397at2"/>
<dbReference type="Pfam" id="PF17863">
    <property type="entry name" value="AAA_lid_2"/>
    <property type="match status" value="1"/>
</dbReference>
<dbReference type="AlphaFoldDB" id="A0A3D9N4L6"/>
<keyword evidence="1" id="KW-0547">Nucleotide-binding</keyword>
<evidence type="ECO:0000256" key="3">
    <source>
        <dbReference type="ARBA" id="ARBA00061607"/>
    </source>
</evidence>
<dbReference type="PIRSF" id="PIRSF002849">
    <property type="entry name" value="AAA_ATPase_chaperone_MoxR_prd"/>
    <property type="match status" value="1"/>
</dbReference>
<comment type="similarity">
    <text evidence="3">Belongs to the MoxR family.</text>
</comment>
<evidence type="ECO:0000256" key="2">
    <source>
        <dbReference type="ARBA" id="ARBA00022840"/>
    </source>
</evidence>
<dbReference type="GO" id="GO:0016887">
    <property type="term" value="F:ATP hydrolysis activity"/>
    <property type="evidence" value="ECO:0007669"/>
    <property type="project" value="InterPro"/>
</dbReference>
<dbReference type="PANTHER" id="PTHR42759:SF1">
    <property type="entry name" value="MAGNESIUM-CHELATASE SUBUNIT CHLD"/>
    <property type="match status" value="1"/>
</dbReference>
<evidence type="ECO:0000259" key="4">
    <source>
        <dbReference type="Pfam" id="PF07726"/>
    </source>
</evidence>
<accession>A0A3D9N4L6</accession>
<evidence type="ECO:0000313" key="7">
    <source>
        <dbReference type="Proteomes" id="UP000256919"/>
    </source>
</evidence>
<dbReference type="InterPro" id="IPR050764">
    <property type="entry name" value="CbbQ/NirQ/NorQ/GpvN"/>
</dbReference>
<organism evidence="6 7">
    <name type="scientific">Winogradskyella pacifica</name>
    <dbReference type="NCBI Taxonomy" id="664642"/>
    <lineage>
        <taxon>Bacteria</taxon>
        <taxon>Pseudomonadati</taxon>
        <taxon>Bacteroidota</taxon>
        <taxon>Flavobacteriia</taxon>
        <taxon>Flavobacteriales</taxon>
        <taxon>Flavobacteriaceae</taxon>
        <taxon>Winogradskyella</taxon>
    </lineage>
</organism>
<gene>
    <name evidence="6" type="ORF">DFQ09_101696</name>
</gene>
<dbReference type="Proteomes" id="UP000256919">
    <property type="component" value="Unassembled WGS sequence"/>
</dbReference>
<dbReference type="Gene3D" id="3.40.50.300">
    <property type="entry name" value="P-loop containing nucleotide triphosphate hydrolases"/>
    <property type="match status" value="1"/>
</dbReference>
<keyword evidence="2" id="KW-0067">ATP-binding</keyword>
<dbReference type="InterPro" id="IPR041628">
    <property type="entry name" value="ChlI/MoxR_AAA_lid"/>
</dbReference>
<comment type="caution">
    <text evidence="6">The sequence shown here is derived from an EMBL/GenBank/DDBJ whole genome shotgun (WGS) entry which is preliminary data.</text>
</comment>
<dbReference type="Pfam" id="PF07726">
    <property type="entry name" value="AAA_3"/>
    <property type="match status" value="1"/>
</dbReference>
<evidence type="ECO:0000259" key="5">
    <source>
        <dbReference type="Pfam" id="PF17863"/>
    </source>
</evidence>
<feature type="domain" description="ATPase AAA-3" evidence="4">
    <location>
        <begin position="53"/>
        <end position="183"/>
    </location>
</feature>
<dbReference type="RefSeq" id="WP_115808224.1">
    <property type="nucleotide sequence ID" value="NZ_JABFDI010000005.1"/>
</dbReference>
<feature type="domain" description="ChlI/MoxR AAA lid" evidence="5">
    <location>
        <begin position="259"/>
        <end position="326"/>
    </location>
</feature>
<name>A0A3D9N4L6_9FLAO</name>